<reference evidence="1 2" key="1">
    <citation type="submission" date="2017-07" db="EMBL/GenBank/DDBJ databases">
        <title>Mechanisms for carbon and nitrogen cycling indicate functional differentiation within the Candidate Phyla Radiation.</title>
        <authorList>
            <person name="Danczak R.E."/>
            <person name="Johnston M.D."/>
            <person name="Kenah C."/>
            <person name="Slattery M."/>
            <person name="Wrighton K.C."/>
            <person name="Wilkins M.J."/>
        </authorList>
    </citation>
    <scope>NUCLEOTIDE SEQUENCE [LARGE SCALE GENOMIC DNA]</scope>
    <source>
        <strain evidence="1">Gr01-1014_77</strain>
    </source>
</reference>
<proteinExistence type="predicted"/>
<feature type="non-terminal residue" evidence="1">
    <location>
        <position position="1"/>
    </location>
</feature>
<evidence type="ECO:0000313" key="2">
    <source>
        <dbReference type="Proteomes" id="UP000319613"/>
    </source>
</evidence>
<protein>
    <submittedName>
        <fullName evidence="1">Uncharacterized protein</fullName>
    </submittedName>
</protein>
<dbReference type="EMBL" id="VMFF01000067">
    <property type="protein sequence ID" value="TSC65130.1"/>
    <property type="molecule type" value="Genomic_DNA"/>
</dbReference>
<accession>A0A554JA19</accession>
<organism evidence="1 2">
    <name type="scientific">Candidatus Doudnabacteria bacterium Gr01-1014_77</name>
    <dbReference type="NCBI Taxonomy" id="2017133"/>
    <lineage>
        <taxon>Bacteria</taxon>
        <taxon>Candidatus Doudnaibacteriota</taxon>
    </lineage>
</organism>
<evidence type="ECO:0000313" key="1">
    <source>
        <dbReference type="EMBL" id="TSC65130.1"/>
    </source>
</evidence>
<sequence length="30" mass="3591">YDVVHSDYIYTEDWINMLVKDEIVQSSKTV</sequence>
<comment type="caution">
    <text evidence="1">The sequence shown here is derived from an EMBL/GenBank/DDBJ whole genome shotgun (WGS) entry which is preliminary data.</text>
</comment>
<name>A0A554JA19_9BACT</name>
<dbReference type="Proteomes" id="UP000319613">
    <property type="component" value="Unassembled WGS sequence"/>
</dbReference>
<gene>
    <name evidence="1" type="ORF">G01um101477_613</name>
</gene>
<dbReference type="AlphaFoldDB" id="A0A554JA19"/>